<dbReference type="PROSITE" id="PS50110">
    <property type="entry name" value="RESPONSE_REGULATORY"/>
    <property type="match status" value="1"/>
</dbReference>
<evidence type="ECO:0000259" key="2">
    <source>
        <dbReference type="PROSITE" id="PS50110"/>
    </source>
</evidence>
<dbReference type="SUPFAM" id="SSF52172">
    <property type="entry name" value="CheY-like"/>
    <property type="match status" value="1"/>
</dbReference>
<evidence type="ECO:0000256" key="1">
    <source>
        <dbReference type="PROSITE-ProRule" id="PRU00169"/>
    </source>
</evidence>
<dbReference type="OrthoDB" id="9793549at2"/>
<dbReference type="InterPro" id="IPR011006">
    <property type="entry name" value="CheY-like_superfamily"/>
</dbReference>
<proteinExistence type="predicted"/>
<name>A0A364NWZ6_9PROT</name>
<feature type="modified residue" description="4-aspartylphosphate" evidence="1">
    <location>
        <position position="58"/>
    </location>
</feature>
<feature type="domain" description="Response regulatory" evidence="2">
    <location>
        <begin position="1"/>
        <end position="125"/>
    </location>
</feature>
<dbReference type="PANTHER" id="PTHR44520">
    <property type="entry name" value="RESPONSE REGULATOR RCP1-RELATED"/>
    <property type="match status" value="1"/>
</dbReference>
<dbReference type="EMBL" id="PGTO01000009">
    <property type="protein sequence ID" value="RAU21621.1"/>
    <property type="molecule type" value="Genomic_DNA"/>
</dbReference>
<organism evidence="3 4">
    <name type="scientific">Paramagnetospirillum kuznetsovii</name>
    <dbReference type="NCBI Taxonomy" id="2053833"/>
    <lineage>
        <taxon>Bacteria</taxon>
        <taxon>Pseudomonadati</taxon>
        <taxon>Pseudomonadota</taxon>
        <taxon>Alphaproteobacteria</taxon>
        <taxon>Rhodospirillales</taxon>
        <taxon>Magnetospirillaceae</taxon>
        <taxon>Paramagnetospirillum</taxon>
    </lineage>
</organism>
<dbReference type="Proteomes" id="UP000251075">
    <property type="component" value="Unassembled WGS sequence"/>
</dbReference>
<dbReference type="Pfam" id="PF00072">
    <property type="entry name" value="Response_reg"/>
    <property type="match status" value="1"/>
</dbReference>
<dbReference type="AlphaFoldDB" id="A0A364NWZ6"/>
<dbReference type="CDD" id="cd17557">
    <property type="entry name" value="REC_Rcp-like"/>
    <property type="match status" value="1"/>
</dbReference>
<dbReference type="GO" id="GO:0000160">
    <property type="term" value="P:phosphorelay signal transduction system"/>
    <property type="evidence" value="ECO:0007669"/>
    <property type="project" value="InterPro"/>
</dbReference>
<protein>
    <submittedName>
        <fullName evidence="3">Response regulator</fullName>
    </submittedName>
</protein>
<keyword evidence="4" id="KW-1185">Reference proteome</keyword>
<sequence length="137" mass="14924">MIVDDDPADAELVSKAIGRGRFPCVVDMAADGVEAMEKLRGPTPGAPRRLSPDLVLLDINMPKKNGLQVLSEIRSDPKLRHLPVVMLSTSSADQDVVTAYKSGAQGYVTKPMDLADLFSAIHAIEEYWFSTVRAPRC</sequence>
<evidence type="ECO:0000313" key="4">
    <source>
        <dbReference type="Proteomes" id="UP000251075"/>
    </source>
</evidence>
<keyword evidence="1" id="KW-0597">Phosphoprotein</keyword>
<dbReference type="Gene3D" id="3.40.50.2300">
    <property type="match status" value="1"/>
</dbReference>
<reference evidence="3 4" key="1">
    <citation type="submission" date="2017-11" db="EMBL/GenBank/DDBJ databases">
        <title>Draft genome sequence of magnetotactic bacterium Magnetospirillum kuznetsovii LBB-42.</title>
        <authorList>
            <person name="Grouzdev D.S."/>
            <person name="Rysina M.S."/>
            <person name="Baslerov R.V."/>
            <person name="Koziaeva V."/>
        </authorList>
    </citation>
    <scope>NUCLEOTIDE SEQUENCE [LARGE SCALE GENOMIC DNA]</scope>
    <source>
        <strain evidence="3 4">LBB-42</strain>
    </source>
</reference>
<dbReference type="InterPro" id="IPR052893">
    <property type="entry name" value="TCS_response_regulator"/>
</dbReference>
<gene>
    <name evidence="3" type="ORF">CU669_12930</name>
</gene>
<accession>A0A364NWZ6</accession>
<comment type="caution">
    <text evidence="3">The sequence shown here is derived from an EMBL/GenBank/DDBJ whole genome shotgun (WGS) entry which is preliminary data.</text>
</comment>
<dbReference type="InterPro" id="IPR001789">
    <property type="entry name" value="Sig_transdc_resp-reg_receiver"/>
</dbReference>
<dbReference type="SMART" id="SM00448">
    <property type="entry name" value="REC"/>
    <property type="match status" value="1"/>
</dbReference>
<evidence type="ECO:0000313" key="3">
    <source>
        <dbReference type="EMBL" id="RAU21621.1"/>
    </source>
</evidence>